<dbReference type="GO" id="GO:0033743">
    <property type="term" value="F:peptide-methionine (R)-S-oxide reductase activity"/>
    <property type="evidence" value="ECO:0007669"/>
    <property type="project" value="UniProtKB-EC"/>
</dbReference>
<comment type="similarity">
    <text evidence="1 6">Belongs to the MsrB Met sulfoxide reductase family.</text>
</comment>
<dbReference type="PROSITE" id="PS51790">
    <property type="entry name" value="MSRB"/>
    <property type="match status" value="1"/>
</dbReference>
<comment type="catalytic activity">
    <reaction evidence="5 6">
        <text>L-methionyl-[protein] + [thioredoxin]-disulfide + H2O = L-methionyl-(R)-S-oxide-[protein] + [thioredoxin]-dithiol</text>
        <dbReference type="Rhea" id="RHEA:24164"/>
        <dbReference type="Rhea" id="RHEA-COMP:10698"/>
        <dbReference type="Rhea" id="RHEA-COMP:10700"/>
        <dbReference type="Rhea" id="RHEA-COMP:12313"/>
        <dbReference type="Rhea" id="RHEA-COMP:12314"/>
        <dbReference type="ChEBI" id="CHEBI:15377"/>
        <dbReference type="ChEBI" id="CHEBI:16044"/>
        <dbReference type="ChEBI" id="CHEBI:29950"/>
        <dbReference type="ChEBI" id="CHEBI:45764"/>
        <dbReference type="ChEBI" id="CHEBI:50058"/>
        <dbReference type="EC" id="1.8.4.12"/>
    </reaction>
</comment>
<dbReference type="FunFam" id="2.170.150.20:FF:000001">
    <property type="entry name" value="Peptide methionine sulfoxide reductase MsrB"/>
    <property type="match status" value="1"/>
</dbReference>
<gene>
    <name evidence="8" type="ORF">CDAUBV1_LOCUS17186</name>
</gene>
<dbReference type="NCBIfam" id="TIGR00357">
    <property type="entry name" value="peptide-methionine (R)-S-oxide reductase MsrB"/>
    <property type="match status" value="1"/>
</dbReference>
<dbReference type="GO" id="GO:0046872">
    <property type="term" value="F:metal ion binding"/>
    <property type="evidence" value="ECO:0007669"/>
    <property type="project" value="UniProtKB-KW"/>
</dbReference>
<dbReference type="Gene3D" id="2.170.150.20">
    <property type="entry name" value="Peptide methionine sulfoxide reductase"/>
    <property type="match status" value="1"/>
</dbReference>
<feature type="domain" description="MsrB" evidence="7">
    <location>
        <begin position="35"/>
        <end position="157"/>
    </location>
</feature>
<comment type="function">
    <text evidence="6">Methionine-sulfoxide reductase that specifically reduces methionine (R)-sulfoxide back to methionine. While in many cases methionine oxidation is the result of random oxidation following oxidative stress, methionine oxidation is also a post-translational modification that takes place on specific residues.</text>
</comment>
<evidence type="ECO:0000313" key="9">
    <source>
        <dbReference type="Proteomes" id="UP001497525"/>
    </source>
</evidence>
<dbReference type="AlphaFoldDB" id="A0AAV2U0B8"/>
<evidence type="ECO:0000256" key="1">
    <source>
        <dbReference type="ARBA" id="ARBA00007174"/>
    </source>
</evidence>
<dbReference type="EC" id="1.8.4.12" evidence="6"/>
<evidence type="ECO:0000313" key="8">
    <source>
        <dbReference type="EMBL" id="CAL5141886.1"/>
    </source>
</evidence>
<organism evidence="8 9">
    <name type="scientific">Calicophoron daubneyi</name>
    <name type="common">Rumen fluke</name>
    <name type="synonym">Paramphistomum daubneyi</name>
    <dbReference type="NCBI Taxonomy" id="300641"/>
    <lineage>
        <taxon>Eukaryota</taxon>
        <taxon>Metazoa</taxon>
        <taxon>Spiralia</taxon>
        <taxon>Lophotrochozoa</taxon>
        <taxon>Platyhelminthes</taxon>
        <taxon>Trematoda</taxon>
        <taxon>Digenea</taxon>
        <taxon>Plagiorchiida</taxon>
        <taxon>Pronocephalata</taxon>
        <taxon>Paramphistomoidea</taxon>
        <taxon>Paramphistomidae</taxon>
        <taxon>Calicophoron</taxon>
    </lineage>
</organism>
<comment type="cofactor">
    <cofactor evidence="6">
        <name>Zn(2+)</name>
        <dbReference type="ChEBI" id="CHEBI:29105"/>
    </cofactor>
    <text evidence="6">Binds 1 zinc ion per subunit.</text>
</comment>
<dbReference type="InterPro" id="IPR028427">
    <property type="entry name" value="Met_Sox_Rdtase_MsrB"/>
</dbReference>
<dbReference type="InterPro" id="IPR002579">
    <property type="entry name" value="Met_Sox_Rdtase_MsrB_dom"/>
</dbReference>
<dbReference type="PANTHER" id="PTHR10173:SF52">
    <property type="entry name" value="METHIONINE-R-SULFOXIDE REDUCTASE B1"/>
    <property type="match status" value="1"/>
</dbReference>
<comment type="caution">
    <text evidence="8">The sequence shown here is derived from an EMBL/GenBank/DDBJ whole genome shotgun (WGS) entry which is preliminary data.</text>
</comment>
<evidence type="ECO:0000256" key="5">
    <source>
        <dbReference type="ARBA" id="ARBA00048488"/>
    </source>
</evidence>
<dbReference type="EMBL" id="CAXLJL010000933">
    <property type="protein sequence ID" value="CAL5141886.1"/>
    <property type="molecule type" value="Genomic_DNA"/>
</dbReference>
<name>A0AAV2U0B8_CALDB</name>
<evidence type="ECO:0000256" key="3">
    <source>
        <dbReference type="ARBA" id="ARBA00022833"/>
    </source>
</evidence>
<evidence type="ECO:0000256" key="2">
    <source>
        <dbReference type="ARBA" id="ARBA00022723"/>
    </source>
</evidence>
<dbReference type="Proteomes" id="UP001497525">
    <property type="component" value="Unassembled WGS sequence"/>
</dbReference>
<evidence type="ECO:0000256" key="6">
    <source>
        <dbReference type="RuleBase" id="RU365044"/>
    </source>
</evidence>
<dbReference type="Pfam" id="PF01641">
    <property type="entry name" value="SelR"/>
    <property type="match status" value="1"/>
</dbReference>
<evidence type="ECO:0000259" key="7">
    <source>
        <dbReference type="PROSITE" id="PS51790"/>
    </source>
</evidence>
<sequence>MNLIRSVQGGGALSSVLSALLQEEQTFSTPAKPAGSFSREHLSELEYKVTQQRDTERPFTGKYFLEFSPGMYTCVVCEAQLFSSKAKFSCDCGWPAFSEPVQRRAIALRLDSSLAVVRVEVTCRNCGAHLGHVFDDGPMPTGLRYCINSAALNFHKLPEDS</sequence>
<proteinExistence type="inferred from homology"/>
<evidence type="ECO:0000256" key="4">
    <source>
        <dbReference type="ARBA" id="ARBA00023002"/>
    </source>
</evidence>
<dbReference type="InterPro" id="IPR011057">
    <property type="entry name" value="Mss4-like_sf"/>
</dbReference>
<dbReference type="SUPFAM" id="SSF51316">
    <property type="entry name" value="Mss4-like"/>
    <property type="match status" value="1"/>
</dbReference>
<accession>A0AAV2U0B8</accession>
<protein>
    <recommendedName>
        <fullName evidence="6">Peptide-methionine (R)-S-oxide reductase</fullName>
        <ecNumber evidence="6">1.8.4.12</ecNumber>
    </recommendedName>
</protein>
<keyword evidence="3 6" id="KW-0862">Zinc</keyword>
<dbReference type="GO" id="GO:0030091">
    <property type="term" value="P:protein repair"/>
    <property type="evidence" value="ECO:0007669"/>
    <property type="project" value="InterPro"/>
</dbReference>
<dbReference type="GO" id="GO:0005737">
    <property type="term" value="C:cytoplasm"/>
    <property type="evidence" value="ECO:0007669"/>
    <property type="project" value="TreeGrafter"/>
</dbReference>
<keyword evidence="4 6" id="KW-0560">Oxidoreductase</keyword>
<keyword evidence="2 6" id="KW-0479">Metal-binding</keyword>
<reference evidence="8" key="1">
    <citation type="submission" date="2024-06" db="EMBL/GenBank/DDBJ databases">
        <authorList>
            <person name="Liu X."/>
            <person name="Lenzi L."/>
            <person name="Haldenby T S."/>
            <person name="Uol C."/>
        </authorList>
    </citation>
    <scope>NUCLEOTIDE SEQUENCE</scope>
</reference>
<dbReference type="PANTHER" id="PTHR10173">
    <property type="entry name" value="METHIONINE SULFOXIDE REDUCTASE"/>
    <property type="match status" value="1"/>
</dbReference>
<dbReference type="GO" id="GO:0006979">
    <property type="term" value="P:response to oxidative stress"/>
    <property type="evidence" value="ECO:0007669"/>
    <property type="project" value="InterPro"/>
</dbReference>